<dbReference type="InterPro" id="IPR009057">
    <property type="entry name" value="Homeodomain-like_sf"/>
</dbReference>
<feature type="domain" description="HTH araC/xylS-type" evidence="4">
    <location>
        <begin position="217"/>
        <end position="300"/>
    </location>
</feature>
<dbReference type="GO" id="GO:0003700">
    <property type="term" value="F:DNA-binding transcription factor activity"/>
    <property type="evidence" value="ECO:0007669"/>
    <property type="project" value="InterPro"/>
</dbReference>
<evidence type="ECO:0000256" key="2">
    <source>
        <dbReference type="ARBA" id="ARBA00023125"/>
    </source>
</evidence>
<comment type="caution">
    <text evidence="5">The sequence shown here is derived from an EMBL/GenBank/DDBJ whole genome shotgun (WGS) entry which is preliminary data.</text>
</comment>
<evidence type="ECO:0000256" key="1">
    <source>
        <dbReference type="ARBA" id="ARBA00023015"/>
    </source>
</evidence>
<keyword evidence="3" id="KW-0804">Transcription</keyword>
<dbReference type="PANTHER" id="PTHR43280">
    <property type="entry name" value="ARAC-FAMILY TRANSCRIPTIONAL REGULATOR"/>
    <property type="match status" value="1"/>
</dbReference>
<evidence type="ECO:0000256" key="3">
    <source>
        <dbReference type="ARBA" id="ARBA00023163"/>
    </source>
</evidence>
<dbReference type="SMART" id="SM00342">
    <property type="entry name" value="HTH_ARAC"/>
    <property type="match status" value="1"/>
</dbReference>
<dbReference type="InterPro" id="IPR018060">
    <property type="entry name" value="HTH_AraC"/>
</dbReference>
<dbReference type="OrthoDB" id="629200at2"/>
<gene>
    <name evidence="5" type="ORF">EU557_23125</name>
</gene>
<organism evidence="5 6">
    <name type="scientific">Hymenobacter wooponensis</name>
    <dbReference type="NCBI Taxonomy" id="1525360"/>
    <lineage>
        <taxon>Bacteria</taxon>
        <taxon>Pseudomonadati</taxon>
        <taxon>Bacteroidota</taxon>
        <taxon>Cytophagia</taxon>
        <taxon>Cytophagales</taxon>
        <taxon>Hymenobacteraceae</taxon>
        <taxon>Hymenobacter</taxon>
    </lineage>
</organism>
<dbReference type="Pfam" id="PF12833">
    <property type="entry name" value="HTH_18"/>
    <property type="match status" value="1"/>
</dbReference>
<dbReference type="RefSeq" id="WP_135532853.1">
    <property type="nucleotide sequence ID" value="NZ_SRKZ01000008.1"/>
</dbReference>
<evidence type="ECO:0000313" key="5">
    <source>
        <dbReference type="EMBL" id="TGD77667.1"/>
    </source>
</evidence>
<dbReference type="PANTHER" id="PTHR43280:SF32">
    <property type="entry name" value="TRANSCRIPTIONAL REGULATORY PROTEIN"/>
    <property type="match status" value="1"/>
</dbReference>
<keyword evidence="1" id="KW-0805">Transcription regulation</keyword>
<accession>A0A4Z0ME86</accession>
<reference evidence="5 6" key="1">
    <citation type="submission" date="2019-04" db="EMBL/GenBank/DDBJ databases">
        <authorList>
            <person name="Feng G."/>
            <person name="Zhang J."/>
            <person name="Zhu H."/>
        </authorList>
    </citation>
    <scope>NUCLEOTIDE SEQUENCE [LARGE SCALE GENOMIC DNA]</scope>
    <source>
        <strain evidence="5 6">JCM 19491</strain>
    </source>
</reference>
<keyword evidence="6" id="KW-1185">Reference proteome</keyword>
<keyword evidence="2" id="KW-0238">DNA-binding</keyword>
<dbReference type="AlphaFoldDB" id="A0A4Z0ME86"/>
<dbReference type="PROSITE" id="PS01124">
    <property type="entry name" value="HTH_ARAC_FAMILY_2"/>
    <property type="match status" value="1"/>
</dbReference>
<evidence type="ECO:0000259" key="4">
    <source>
        <dbReference type="PROSITE" id="PS01124"/>
    </source>
</evidence>
<dbReference type="SUPFAM" id="SSF46689">
    <property type="entry name" value="Homeodomain-like"/>
    <property type="match status" value="1"/>
</dbReference>
<sequence length="300" mass="33361">MIVPTQTLPDFYATKLRRPLPELRRGGGHFAVFRLEDFPAATDLAAVYGRRDFYKIMLGTGHATYHYGAHQALLAPGQHALVFTNAQVPYRWELHGLPYAGYCCVFTEDFLPAHTRLHPLDLVVFQAQGQPFFSLDPAQAAAFGALFEKMLAEQASDYPLKDELVFYYVMECVHGALKLAPAVLAPLAGSQLVAAFRGLLAQQFPIVSPSQRLALHTAQAFADRLAVHVNSLNRTLKAATGKTTSQLLAQRLMQEARALLVHTDWPIGQIGYCLGFDEQTHFTHFFKRHAQCTPTAVRQV</sequence>
<protein>
    <submittedName>
        <fullName evidence="5">AraC family transcriptional regulator</fullName>
    </submittedName>
</protein>
<proteinExistence type="predicted"/>
<dbReference type="Proteomes" id="UP000298284">
    <property type="component" value="Unassembled WGS sequence"/>
</dbReference>
<name>A0A4Z0ME86_9BACT</name>
<evidence type="ECO:0000313" key="6">
    <source>
        <dbReference type="Proteomes" id="UP000298284"/>
    </source>
</evidence>
<dbReference type="GO" id="GO:0043565">
    <property type="term" value="F:sequence-specific DNA binding"/>
    <property type="evidence" value="ECO:0007669"/>
    <property type="project" value="InterPro"/>
</dbReference>
<dbReference type="Gene3D" id="1.10.10.60">
    <property type="entry name" value="Homeodomain-like"/>
    <property type="match status" value="1"/>
</dbReference>
<dbReference type="EMBL" id="SRKZ01000008">
    <property type="protein sequence ID" value="TGD77667.1"/>
    <property type="molecule type" value="Genomic_DNA"/>
</dbReference>